<dbReference type="RefSeq" id="WP_108373077.1">
    <property type="nucleotide sequence ID" value="NZ_CP028811.1"/>
</dbReference>
<dbReference type="EMBL" id="CP028811">
    <property type="protein sequence ID" value="AWA31249.1"/>
    <property type="molecule type" value="Genomic_DNA"/>
</dbReference>
<evidence type="ECO:0000313" key="2">
    <source>
        <dbReference type="EMBL" id="AWA31249.1"/>
    </source>
</evidence>
<evidence type="ECO:0000313" key="3">
    <source>
        <dbReference type="Proteomes" id="UP000244193"/>
    </source>
</evidence>
<keyword evidence="3" id="KW-1185">Reference proteome</keyword>
<dbReference type="AlphaFoldDB" id="A0A2S0RI77"/>
<sequence>MTLEQIMVKMTFDRWNALMKQFNTVLESLSDEQLQQEISPGRNRGIYLLGHLTAVHDSMIPLLDLGEKLYPEMEETFLRQPDRAAAQMPSAETLRHAWQQVSAVLDGHFAQMQPSDWFLKHTAVSTEDFANEPYRNKLNIIVTRASHLAYHLGQFILIR</sequence>
<organism evidence="2 3">
    <name type="scientific">Flavobacterium magnum</name>
    <dbReference type="NCBI Taxonomy" id="2162713"/>
    <lineage>
        <taxon>Bacteria</taxon>
        <taxon>Pseudomonadati</taxon>
        <taxon>Bacteroidota</taxon>
        <taxon>Flavobacteriia</taxon>
        <taxon>Flavobacteriales</taxon>
        <taxon>Flavobacteriaceae</taxon>
        <taxon>Flavobacterium</taxon>
    </lineage>
</organism>
<dbReference type="OrthoDB" id="948294at2"/>
<accession>A0A2S0RI77</accession>
<protein>
    <submittedName>
        <fullName evidence="2">DinB family protein</fullName>
    </submittedName>
</protein>
<reference evidence="2 3" key="1">
    <citation type="submission" date="2018-04" db="EMBL/GenBank/DDBJ databases">
        <title>Genome sequencing of Flavobacterium sp. HYN0048.</title>
        <authorList>
            <person name="Yi H."/>
            <person name="Baek C."/>
        </authorList>
    </citation>
    <scope>NUCLEOTIDE SEQUENCE [LARGE SCALE GENOMIC DNA]</scope>
    <source>
        <strain evidence="2 3">HYN0048</strain>
    </source>
</reference>
<dbReference type="KEGG" id="fmg:HYN48_14730"/>
<dbReference type="Proteomes" id="UP000244193">
    <property type="component" value="Chromosome"/>
</dbReference>
<evidence type="ECO:0000259" key="1">
    <source>
        <dbReference type="Pfam" id="PF12867"/>
    </source>
</evidence>
<gene>
    <name evidence="2" type="ORF">HYN48_14730</name>
</gene>
<dbReference type="Gene3D" id="1.20.120.450">
    <property type="entry name" value="dinb family like domain"/>
    <property type="match status" value="1"/>
</dbReference>
<dbReference type="InterPro" id="IPR024775">
    <property type="entry name" value="DinB-like"/>
</dbReference>
<dbReference type="SUPFAM" id="SSF109854">
    <property type="entry name" value="DinB/YfiT-like putative metalloenzymes"/>
    <property type="match status" value="1"/>
</dbReference>
<name>A0A2S0RI77_9FLAO</name>
<dbReference type="InterPro" id="IPR034660">
    <property type="entry name" value="DinB/YfiT-like"/>
</dbReference>
<dbReference type="Pfam" id="PF12867">
    <property type="entry name" value="DinB_2"/>
    <property type="match status" value="1"/>
</dbReference>
<proteinExistence type="predicted"/>
<feature type="domain" description="DinB-like" evidence="1">
    <location>
        <begin position="21"/>
        <end position="154"/>
    </location>
</feature>